<sequence>MGLYREESSPPCSRTKEFFSSMIFIDFCAHDWFVWKARFCLMLTLLGLFPGGETGRIYHVLLLHVEMWRSVVWRCGF</sequence>
<organism evidence="1 2">
    <name type="scientific">Ascodesmis nigricans</name>
    <dbReference type="NCBI Taxonomy" id="341454"/>
    <lineage>
        <taxon>Eukaryota</taxon>
        <taxon>Fungi</taxon>
        <taxon>Dikarya</taxon>
        <taxon>Ascomycota</taxon>
        <taxon>Pezizomycotina</taxon>
        <taxon>Pezizomycetes</taxon>
        <taxon>Pezizales</taxon>
        <taxon>Ascodesmidaceae</taxon>
        <taxon>Ascodesmis</taxon>
    </lineage>
</organism>
<evidence type="ECO:0000313" key="2">
    <source>
        <dbReference type="Proteomes" id="UP000298138"/>
    </source>
</evidence>
<gene>
    <name evidence="1" type="ORF">EX30DRAFT_177141</name>
</gene>
<dbReference type="Proteomes" id="UP000298138">
    <property type="component" value="Unassembled WGS sequence"/>
</dbReference>
<reference evidence="1 2" key="1">
    <citation type="submission" date="2019-04" db="EMBL/GenBank/DDBJ databases">
        <title>Comparative genomics and transcriptomics to analyze fruiting body development in filamentous ascomycetes.</title>
        <authorList>
            <consortium name="DOE Joint Genome Institute"/>
            <person name="Lutkenhaus R."/>
            <person name="Traeger S."/>
            <person name="Breuer J."/>
            <person name="Kuo A."/>
            <person name="Lipzen A."/>
            <person name="Pangilinan J."/>
            <person name="Dilworth D."/>
            <person name="Sandor L."/>
            <person name="Poggeler S."/>
            <person name="Barry K."/>
            <person name="Grigoriev I.V."/>
            <person name="Nowrousian M."/>
        </authorList>
    </citation>
    <scope>NUCLEOTIDE SEQUENCE [LARGE SCALE GENOMIC DNA]</scope>
    <source>
        <strain evidence="1 2">CBS 389.68</strain>
    </source>
</reference>
<dbReference type="InParanoid" id="A0A4V3SHW4"/>
<dbReference type="AlphaFoldDB" id="A0A4V3SHW4"/>
<protein>
    <submittedName>
        <fullName evidence="1">Uncharacterized protein</fullName>
    </submittedName>
</protein>
<keyword evidence="2" id="KW-1185">Reference proteome</keyword>
<evidence type="ECO:0000313" key="1">
    <source>
        <dbReference type="EMBL" id="TGZ77744.1"/>
    </source>
</evidence>
<accession>A0A4V3SHW4</accession>
<name>A0A4V3SHW4_9PEZI</name>
<proteinExistence type="predicted"/>
<dbReference type="EMBL" id="ML220149">
    <property type="protein sequence ID" value="TGZ77744.1"/>
    <property type="molecule type" value="Genomic_DNA"/>
</dbReference>